<feature type="compositionally biased region" description="Basic and acidic residues" evidence="1">
    <location>
        <begin position="35"/>
        <end position="46"/>
    </location>
</feature>
<feature type="region of interest" description="Disordered" evidence="1">
    <location>
        <begin position="254"/>
        <end position="460"/>
    </location>
</feature>
<organism evidence="4 5">
    <name type="scientific">Ananas comosus</name>
    <name type="common">Pineapple</name>
    <name type="synonym">Ananas ananas</name>
    <dbReference type="NCBI Taxonomy" id="4615"/>
    <lineage>
        <taxon>Eukaryota</taxon>
        <taxon>Viridiplantae</taxon>
        <taxon>Streptophyta</taxon>
        <taxon>Embryophyta</taxon>
        <taxon>Tracheophyta</taxon>
        <taxon>Spermatophyta</taxon>
        <taxon>Magnoliopsida</taxon>
        <taxon>Liliopsida</taxon>
        <taxon>Poales</taxon>
        <taxon>Bromeliaceae</taxon>
        <taxon>Bromelioideae</taxon>
        <taxon>Ananas</taxon>
    </lineage>
</organism>
<feature type="region of interest" description="Disordered" evidence="1">
    <location>
        <begin position="28"/>
        <end position="52"/>
    </location>
</feature>
<dbReference type="InterPro" id="IPR025486">
    <property type="entry name" value="DUF4378"/>
</dbReference>
<name>A0A6P5GA70_ANACO</name>
<feature type="domain" description="DUF3741" evidence="3">
    <location>
        <begin position="81"/>
        <end position="111"/>
    </location>
</feature>
<evidence type="ECO:0000259" key="3">
    <source>
        <dbReference type="Pfam" id="PF14383"/>
    </source>
</evidence>
<evidence type="ECO:0000259" key="2">
    <source>
        <dbReference type="Pfam" id="PF14309"/>
    </source>
</evidence>
<feature type="domain" description="DUF4378" evidence="2">
    <location>
        <begin position="757"/>
        <end position="904"/>
    </location>
</feature>
<dbReference type="Gramene" id="Aco013724.1.mrna1">
    <property type="protein sequence ID" value="Aco013724.1.mrna1"/>
    <property type="gene ID" value="Aco013724.1.path1"/>
</dbReference>
<dbReference type="Pfam" id="PF14383">
    <property type="entry name" value="VARLMGL"/>
    <property type="match status" value="1"/>
</dbReference>
<feature type="compositionally biased region" description="Basic and acidic residues" evidence="1">
    <location>
        <begin position="650"/>
        <end position="668"/>
    </location>
</feature>
<dbReference type="PANTHER" id="PTHR21726:SF65">
    <property type="entry name" value="EXPRESSED PROTEIN"/>
    <property type="match status" value="1"/>
</dbReference>
<feature type="compositionally biased region" description="Polar residues" evidence="1">
    <location>
        <begin position="256"/>
        <end position="267"/>
    </location>
</feature>
<dbReference type="InterPro" id="IPR032795">
    <property type="entry name" value="DUF3741-assoc"/>
</dbReference>
<dbReference type="GeneID" id="109719764"/>
<feature type="region of interest" description="Disordered" evidence="1">
    <location>
        <begin position="650"/>
        <end position="675"/>
    </location>
</feature>
<evidence type="ECO:0000313" key="4">
    <source>
        <dbReference type="Proteomes" id="UP000515123"/>
    </source>
</evidence>
<protein>
    <submittedName>
        <fullName evidence="5">Uncharacterized protein LOC109719764</fullName>
    </submittedName>
</protein>
<dbReference type="Proteomes" id="UP000515123">
    <property type="component" value="Linkage group 13"/>
</dbReference>
<gene>
    <name evidence="5" type="primary">LOC109719764</name>
</gene>
<keyword evidence="4" id="KW-1185">Reference proteome</keyword>
<dbReference type="PANTHER" id="PTHR21726">
    <property type="entry name" value="PHOSPHATIDYLINOSITOL N-ACETYLGLUCOSAMINYLTRANSFERASE SUBUNIT P DOWN SYNDROME CRITICAL REGION PROTEIN 5 -RELATED"/>
    <property type="match status" value="1"/>
</dbReference>
<dbReference type="OrthoDB" id="765769at2759"/>
<feature type="region of interest" description="Disordered" evidence="1">
    <location>
        <begin position="66"/>
        <end position="90"/>
    </location>
</feature>
<dbReference type="Pfam" id="PF14309">
    <property type="entry name" value="DUF4378"/>
    <property type="match status" value="1"/>
</dbReference>
<evidence type="ECO:0000256" key="1">
    <source>
        <dbReference type="SAM" id="MobiDB-lite"/>
    </source>
</evidence>
<evidence type="ECO:0000313" key="5">
    <source>
        <dbReference type="RefSeq" id="XP_020102165.1"/>
    </source>
</evidence>
<dbReference type="AlphaFoldDB" id="A0A6P5GA70"/>
<dbReference type="RefSeq" id="XP_020102165.1">
    <property type="nucleotide sequence ID" value="XM_020246576.1"/>
</dbReference>
<reference evidence="4" key="1">
    <citation type="journal article" date="2015" name="Nat. Genet.">
        <title>The pineapple genome and the evolution of CAM photosynthesis.</title>
        <authorList>
            <person name="Ming R."/>
            <person name="VanBuren R."/>
            <person name="Wai C.M."/>
            <person name="Tang H."/>
            <person name="Schatz M.C."/>
            <person name="Bowers J.E."/>
            <person name="Lyons E."/>
            <person name="Wang M.L."/>
            <person name="Chen J."/>
            <person name="Biggers E."/>
            <person name="Zhang J."/>
            <person name="Huang L."/>
            <person name="Zhang L."/>
            <person name="Miao W."/>
            <person name="Zhang J."/>
            <person name="Ye Z."/>
            <person name="Miao C."/>
            <person name="Lin Z."/>
            <person name="Wang H."/>
            <person name="Zhou H."/>
            <person name="Yim W.C."/>
            <person name="Priest H.D."/>
            <person name="Zheng C."/>
            <person name="Woodhouse M."/>
            <person name="Edger P.P."/>
            <person name="Guyot R."/>
            <person name="Guo H.B."/>
            <person name="Guo H."/>
            <person name="Zheng G."/>
            <person name="Singh R."/>
            <person name="Sharma A."/>
            <person name="Min X."/>
            <person name="Zheng Y."/>
            <person name="Lee H."/>
            <person name="Gurtowski J."/>
            <person name="Sedlazeck F.J."/>
            <person name="Harkess A."/>
            <person name="McKain M.R."/>
            <person name="Liao Z."/>
            <person name="Fang J."/>
            <person name="Liu J."/>
            <person name="Zhang X."/>
            <person name="Zhang Q."/>
            <person name="Hu W."/>
            <person name="Qin Y."/>
            <person name="Wang K."/>
            <person name="Chen L.Y."/>
            <person name="Shirley N."/>
            <person name="Lin Y.R."/>
            <person name="Liu L.Y."/>
            <person name="Hernandez A.G."/>
            <person name="Wright C.L."/>
            <person name="Bulone V."/>
            <person name="Tuskan G.A."/>
            <person name="Heath K."/>
            <person name="Zee F."/>
            <person name="Moore P.H."/>
            <person name="Sunkar R."/>
            <person name="Leebens-Mack J.H."/>
            <person name="Mockler T."/>
            <person name="Bennetzen J.L."/>
            <person name="Freeling M."/>
            <person name="Sankoff D."/>
            <person name="Paterson A.H."/>
            <person name="Zhu X."/>
            <person name="Yang X."/>
            <person name="Smith J.A."/>
            <person name="Cushman J.C."/>
            <person name="Paull R.E."/>
            <person name="Yu Q."/>
        </authorList>
    </citation>
    <scope>NUCLEOTIDE SEQUENCE [LARGE SCALE GENOMIC DNA]</scope>
    <source>
        <strain evidence="4">cv. F153</strain>
    </source>
</reference>
<sequence length="914" mass="100712">MGVEKAVSKGNGFFNWFEWSKKSRKRLFSSNAESSSEKEEKGKEMVDSVASSLPRLVDEDEIVGVSSVKGSSGSSDYSCSSSVTDEEGNGVRPLGVVARLMGLDSMPKRGVSEPYSTPLYDLHDSMSNLRENADRHIGHGIYINDRLSHVCVIKGTKAYPGKLMEMWSEKMPSSPIERFGMEALPLQSSKAIAIPHYKSLSPIRSPAVTSTRDAAHIMEVAAQRIEPRLQSSTDACKVRASGIYLSPLRVSDSRETITSAQRTSRLQEAQRRLVGSSSAGSLKGKPLKSRSLSDSEESTVDRPSSILRTDPSGSKGVRKSRTLEVQSRLNVQRREGSGNSSRKVLIRKDFDECKLNGPVRSEPNNQRNSNQKRTASKASSVLRQNNSKQNGAVNRDKSTSKSSVAKKQAEKALSGEAASRKVRAVNKPSASTTVGYRKDGSGPSKLEKERLISSDTNTSQTKKVAENISVSRIEKHIQHNVVIDERSRLSEDKRKNAIDVVSFTFTSPMNKSLSRSLFPSHEVGKYDIKNGYSTVTACQSSGLDSDNKNLLNSRSNVIDGDFLGILLEQKLRELTSRAESPYCKSSKGGLALDFPPALPETATACETSGAAPVVHERESLGSCQDELVGNDETGILLANDEVCSMRHDVQQTARRDHSSNREDHKEPGNLHSNPRSIFEASFSNESCISSESWESSKECKISSSAQVRSSYFSNEVPEVETEIDLPESPISSFSATTLGMPASETGSTCRTDYWNAELEFVRQMLRANAISFDIILSYKLEQAGGILDPLLFEELEANGVSVDFGMRRKMLFGCINECLGVKLCYYFHAGYRLWAKGVAFLLTNLAEEVYREISAWDSMGEWMVDELVERDMSSQLGRWVDFETESFELGIEIESEILSSLVDEVVADFDIEAP</sequence>
<feature type="compositionally biased region" description="Polar residues" evidence="1">
    <location>
        <begin position="362"/>
        <end position="392"/>
    </location>
</feature>
<accession>A0A6P5GA70</accession>
<feature type="compositionally biased region" description="Low complexity" evidence="1">
    <location>
        <begin position="66"/>
        <end position="83"/>
    </location>
</feature>
<proteinExistence type="predicted"/>
<feature type="compositionally biased region" description="Basic and acidic residues" evidence="1">
    <location>
        <begin position="436"/>
        <end position="452"/>
    </location>
</feature>
<reference evidence="5" key="2">
    <citation type="submission" date="2025-08" db="UniProtKB">
        <authorList>
            <consortium name="RefSeq"/>
        </authorList>
    </citation>
    <scope>IDENTIFICATION</scope>
    <source>
        <tissue evidence="5">Leaf</tissue>
    </source>
</reference>